<dbReference type="InterPro" id="IPR001881">
    <property type="entry name" value="EGF-like_Ca-bd_dom"/>
</dbReference>
<feature type="domain" description="EGF-like" evidence="3">
    <location>
        <begin position="232"/>
        <end position="247"/>
    </location>
</feature>
<evidence type="ECO:0000313" key="5">
    <source>
        <dbReference type="Proteomes" id="UP000653454"/>
    </source>
</evidence>
<dbReference type="AlphaFoldDB" id="A0A8S4F853"/>
<evidence type="ECO:0000256" key="1">
    <source>
        <dbReference type="ARBA" id="ARBA00022536"/>
    </source>
</evidence>
<dbReference type="Pfam" id="PF07645">
    <property type="entry name" value="EGF_CA"/>
    <property type="match status" value="1"/>
</dbReference>
<dbReference type="SMART" id="SM00179">
    <property type="entry name" value="EGF_CA"/>
    <property type="match status" value="1"/>
</dbReference>
<dbReference type="InterPro" id="IPR018097">
    <property type="entry name" value="EGF_Ca-bd_CS"/>
</dbReference>
<dbReference type="PROSITE" id="PS01186">
    <property type="entry name" value="EGF_2"/>
    <property type="match status" value="1"/>
</dbReference>
<dbReference type="SUPFAM" id="SSF57196">
    <property type="entry name" value="EGF/Laminin"/>
    <property type="match status" value="1"/>
</dbReference>
<keyword evidence="1" id="KW-0245">EGF-like domain</keyword>
<name>A0A8S4F853_PLUXY</name>
<dbReference type="InterPro" id="IPR000152">
    <property type="entry name" value="EGF-type_Asp/Asn_hydroxyl_site"/>
</dbReference>
<reference evidence="4" key="1">
    <citation type="submission" date="2020-11" db="EMBL/GenBank/DDBJ databases">
        <authorList>
            <person name="Whiteford S."/>
        </authorList>
    </citation>
    <scope>NUCLEOTIDE SEQUENCE</scope>
</reference>
<evidence type="ECO:0000313" key="4">
    <source>
        <dbReference type="EMBL" id="CAG9124462.1"/>
    </source>
</evidence>
<dbReference type="CDD" id="cd00054">
    <property type="entry name" value="EGF_CA"/>
    <property type="match status" value="1"/>
</dbReference>
<gene>
    <name evidence="4" type="ORF">PLXY2_LOCUS8218</name>
</gene>
<dbReference type="Proteomes" id="UP000653454">
    <property type="component" value="Unassembled WGS sequence"/>
</dbReference>
<dbReference type="PROSITE" id="PS01187">
    <property type="entry name" value="EGF_CA"/>
    <property type="match status" value="1"/>
</dbReference>
<dbReference type="InterPro" id="IPR000742">
    <property type="entry name" value="EGF"/>
</dbReference>
<evidence type="ECO:0000256" key="2">
    <source>
        <dbReference type="ARBA" id="ARBA00023157"/>
    </source>
</evidence>
<sequence length="292" mass="32326">MEKFDIKTAVSLLPIMNGDEDITKKLINSIELYSSMIDKDGQGILINFILKTRLTENAKLRLSASYSDCGLLVEDMKTHLLTKKSSNAVHAELMNIRQNTSSLENYGKKIEELFVDLTISQADGDQNAYAILKPINEKLAIKRFTDGLRDRNLSTIISARNYGLLKDAIRAAKDEELSSSRSASTEDTVYYSGRGRSAALTAPGGGLCTDIDECRDDVCSHVCHNVPGTFYCSCFTGYANRWDRRGCKATSSHLGVLYVSGNCVRSITRDAHATQLYSTQTRGITGMDYDVR</sequence>
<dbReference type="EMBL" id="CAJHNJ030000030">
    <property type="protein sequence ID" value="CAG9124462.1"/>
    <property type="molecule type" value="Genomic_DNA"/>
</dbReference>
<organism evidence="4 5">
    <name type="scientific">Plutella xylostella</name>
    <name type="common">Diamondback moth</name>
    <name type="synonym">Plutella maculipennis</name>
    <dbReference type="NCBI Taxonomy" id="51655"/>
    <lineage>
        <taxon>Eukaryota</taxon>
        <taxon>Metazoa</taxon>
        <taxon>Ecdysozoa</taxon>
        <taxon>Arthropoda</taxon>
        <taxon>Hexapoda</taxon>
        <taxon>Insecta</taxon>
        <taxon>Pterygota</taxon>
        <taxon>Neoptera</taxon>
        <taxon>Endopterygota</taxon>
        <taxon>Lepidoptera</taxon>
        <taxon>Glossata</taxon>
        <taxon>Ditrysia</taxon>
        <taxon>Yponomeutoidea</taxon>
        <taxon>Plutellidae</taxon>
        <taxon>Plutella</taxon>
    </lineage>
</organism>
<keyword evidence="5" id="KW-1185">Reference proteome</keyword>
<dbReference type="Gene3D" id="2.10.25.10">
    <property type="entry name" value="Laminin"/>
    <property type="match status" value="1"/>
</dbReference>
<accession>A0A8S4F853</accession>
<dbReference type="PROSITE" id="PS00010">
    <property type="entry name" value="ASX_HYDROXYL"/>
    <property type="match status" value="1"/>
</dbReference>
<dbReference type="InterPro" id="IPR049883">
    <property type="entry name" value="NOTCH1_EGF-like"/>
</dbReference>
<keyword evidence="2" id="KW-1015">Disulfide bond</keyword>
<evidence type="ECO:0000259" key="3">
    <source>
        <dbReference type="PROSITE" id="PS01186"/>
    </source>
</evidence>
<proteinExistence type="predicted"/>
<dbReference type="GO" id="GO:0005509">
    <property type="term" value="F:calcium ion binding"/>
    <property type="evidence" value="ECO:0007669"/>
    <property type="project" value="InterPro"/>
</dbReference>
<protein>
    <submittedName>
        <fullName evidence="4">(diamondback moth) hypothetical protein</fullName>
    </submittedName>
</protein>
<comment type="caution">
    <text evidence="4">The sequence shown here is derived from an EMBL/GenBank/DDBJ whole genome shotgun (WGS) entry which is preliminary data.</text>
</comment>